<protein>
    <submittedName>
        <fullName evidence="2">Uncharacterized protein</fullName>
    </submittedName>
</protein>
<proteinExistence type="predicted"/>
<name>A0A3P7P018_DIBLA</name>
<sequence>MESEPKPNANQRSGSSKRKRWKALQEKIYLRSVREGVPYEKLMAVSPNFKQQ</sequence>
<dbReference type="Proteomes" id="UP000281553">
    <property type="component" value="Unassembled WGS sequence"/>
</dbReference>
<evidence type="ECO:0000313" key="2">
    <source>
        <dbReference type="EMBL" id="VDN43343.1"/>
    </source>
</evidence>
<evidence type="ECO:0000256" key="1">
    <source>
        <dbReference type="SAM" id="MobiDB-lite"/>
    </source>
</evidence>
<dbReference type="EMBL" id="UYRU01107515">
    <property type="protein sequence ID" value="VDN43343.1"/>
    <property type="molecule type" value="Genomic_DNA"/>
</dbReference>
<accession>A0A3P7P018</accession>
<reference evidence="2 3" key="1">
    <citation type="submission" date="2018-11" db="EMBL/GenBank/DDBJ databases">
        <authorList>
            <consortium name="Pathogen Informatics"/>
        </authorList>
    </citation>
    <scope>NUCLEOTIDE SEQUENCE [LARGE SCALE GENOMIC DNA]</scope>
</reference>
<evidence type="ECO:0000313" key="3">
    <source>
        <dbReference type="Proteomes" id="UP000281553"/>
    </source>
</evidence>
<gene>
    <name evidence="2" type="ORF">DILT_LOCUS19065</name>
</gene>
<keyword evidence="3" id="KW-1185">Reference proteome</keyword>
<organism evidence="2 3">
    <name type="scientific">Dibothriocephalus latus</name>
    <name type="common">Fish tapeworm</name>
    <name type="synonym">Diphyllobothrium latum</name>
    <dbReference type="NCBI Taxonomy" id="60516"/>
    <lineage>
        <taxon>Eukaryota</taxon>
        <taxon>Metazoa</taxon>
        <taxon>Spiralia</taxon>
        <taxon>Lophotrochozoa</taxon>
        <taxon>Platyhelminthes</taxon>
        <taxon>Cestoda</taxon>
        <taxon>Eucestoda</taxon>
        <taxon>Diphyllobothriidea</taxon>
        <taxon>Diphyllobothriidae</taxon>
        <taxon>Dibothriocephalus</taxon>
    </lineage>
</organism>
<dbReference type="AlphaFoldDB" id="A0A3P7P018"/>
<feature type="region of interest" description="Disordered" evidence="1">
    <location>
        <begin position="1"/>
        <end position="21"/>
    </location>
</feature>